<evidence type="ECO:0000313" key="2">
    <source>
        <dbReference type="EMBL" id="KAG7481682.1"/>
    </source>
</evidence>
<comment type="caution">
    <text evidence="2">The sequence shown here is derived from an EMBL/GenBank/DDBJ whole genome shotgun (WGS) entry which is preliminary data.</text>
</comment>
<organism evidence="2 3">
    <name type="scientific">Solea senegalensis</name>
    <name type="common">Senegalese sole</name>
    <dbReference type="NCBI Taxonomy" id="28829"/>
    <lineage>
        <taxon>Eukaryota</taxon>
        <taxon>Metazoa</taxon>
        <taxon>Chordata</taxon>
        <taxon>Craniata</taxon>
        <taxon>Vertebrata</taxon>
        <taxon>Euteleostomi</taxon>
        <taxon>Actinopterygii</taxon>
        <taxon>Neopterygii</taxon>
        <taxon>Teleostei</taxon>
        <taxon>Neoteleostei</taxon>
        <taxon>Acanthomorphata</taxon>
        <taxon>Carangaria</taxon>
        <taxon>Pleuronectiformes</taxon>
        <taxon>Pleuronectoidei</taxon>
        <taxon>Soleidae</taxon>
        <taxon>Solea</taxon>
    </lineage>
</organism>
<dbReference type="AlphaFoldDB" id="A0AAV6Q2F0"/>
<dbReference type="InterPro" id="IPR043522">
    <property type="entry name" value="DDIAS"/>
</dbReference>
<dbReference type="GO" id="GO:1902230">
    <property type="term" value="P:negative regulation of intrinsic apoptotic signaling pathway in response to DNA damage"/>
    <property type="evidence" value="ECO:0007669"/>
    <property type="project" value="InterPro"/>
</dbReference>
<feature type="region of interest" description="Disordered" evidence="1">
    <location>
        <begin position="185"/>
        <end position="204"/>
    </location>
</feature>
<feature type="compositionally biased region" description="Basic and acidic residues" evidence="1">
    <location>
        <begin position="270"/>
        <end position="280"/>
    </location>
</feature>
<protein>
    <recommendedName>
        <fullName evidence="4">Replication factor A C-terminal domain-containing protein</fullName>
    </recommendedName>
</protein>
<evidence type="ECO:0008006" key="4">
    <source>
        <dbReference type="Google" id="ProtNLM"/>
    </source>
</evidence>
<name>A0AAV6Q2F0_SOLSE</name>
<feature type="compositionally biased region" description="Polar residues" evidence="1">
    <location>
        <begin position="233"/>
        <end position="266"/>
    </location>
</feature>
<keyword evidence="3" id="KW-1185">Reference proteome</keyword>
<dbReference type="PANTHER" id="PTHR35537">
    <property type="entry name" value="DNA DAMAGE-INDUCIBLE APOPTOSIS SUPPRESSOR PROTEIN DDIAS"/>
    <property type="match status" value="1"/>
</dbReference>
<evidence type="ECO:0000313" key="3">
    <source>
        <dbReference type="Proteomes" id="UP000693946"/>
    </source>
</evidence>
<evidence type="ECO:0000256" key="1">
    <source>
        <dbReference type="SAM" id="MobiDB-lite"/>
    </source>
</evidence>
<gene>
    <name evidence="2" type="ORF">JOB18_002040</name>
</gene>
<feature type="region of interest" description="Disordered" evidence="1">
    <location>
        <begin position="233"/>
        <end position="318"/>
    </location>
</feature>
<reference evidence="2 3" key="1">
    <citation type="journal article" date="2021" name="Sci. Rep.">
        <title>Chromosome anchoring in Senegalese sole (Solea senegalensis) reveals sex-associated markers and genome rearrangements in flatfish.</title>
        <authorList>
            <person name="Guerrero-Cozar I."/>
            <person name="Gomez-Garrido J."/>
            <person name="Berbel C."/>
            <person name="Martinez-Blanch J.F."/>
            <person name="Alioto T."/>
            <person name="Claros M.G."/>
            <person name="Gagnaire P.A."/>
            <person name="Manchado M."/>
        </authorList>
    </citation>
    <scope>NUCLEOTIDE SEQUENCE [LARGE SCALE GENOMIC DNA]</scope>
    <source>
        <strain evidence="2">Sse05_10M</strain>
    </source>
</reference>
<dbReference type="EMBL" id="JAGKHQ010000019">
    <property type="protein sequence ID" value="KAG7481682.1"/>
    <property type="molecule type" value="Genomic_DNA"/>
</dbReference>
<dbReference type="GO" id="GO:0005634">
    <property type="term" value="C:nucleus"/>
    <property type="evidence" value="ECO:0007669"/>
    <property type="project" value="TreeGrafter"/>
</dbReference>
<proteinExistence type="predicted"/>
<feature type="compositionally biased region" description="Low complexity" evidence="1">
    <location>
        <begin position="424"/>
        <end position="436"/>
    </location>
</feature>
<accession>A0AAV6Q2F0</accession>
<dbReference type="GO" id="GO:0005737">
    <property type="term" value="C:cytoplasm"/>
    <property type="evidence" value="ECO:0007669"/>
    <property type="project" value="TreeGrafter"/>
</dbReference>
<feature type="region of interest" description="Disordered" evidence="1">
    <location>
        <begin position="411"/>
        <end position="442"/>
    </location>
</feature>
<dbReference type="PANTHER" id="PTHR35537:SF1">
    <property type="entry name" value="DNA DAMAGE-INDUCED APOPTOSIS SUPPRESSOR PROTEIN"/>
    <property type="match status" value="1"/>
</dbReference>
<sequence length="755" mass="83022">MSARRALVSCAVLCVKDTCVFYPCCKSCFSRIDVDQRDTTRCRCSRCGYSCHKELVDYRYRLSLRVTRDRCIFGVTVFGTCLNPLFGVHAGGLQRLVENKDGPVAPSVKAKLLINAVEDCFIGKHFIFGLKVSGTDSGLCFGESGLSDERVQFIASQMILPKAAGLGGCTVLTFYQLLLQKAAEYEPGSSNDPGKTFRPPETPLRLIPYRSPARSFNNATFSASGFLSLSPQGSQDCTLTPTPPWQQSLGLVTSSAEQDEGSISQDNGDENSRQTDDNKTTHGVPISYWEKETVTEERNLSPPRSLEHSPHSPSFANHPYTSIEEAVENGPLASTWFSPSQPSHKLDSSLCSKAMGFSTTQSPKMSQSSSVVWEDLPFSESFGEFLCEEYKHCDMEPHPNVQTQSVMVKNDPETRSQDKNLSIQSHSVHQSSTQVTESHSSLGDIDGLSKQMCKKYVVCINESKDFNQEDKEASSLSFETKEEQLEGDTYDCSVDLFSSSLPIDEDTMTINTHAETPDKLKSRKSFSSLIPPGIQHIDFIPPAQSTPVLKVNGTSGLEKLKSKNSGRISSPLSKLSANHLSHFGRESTKENLVWNKTPFRCTPKGRIRKPIKQTPRSQIMGVQAGALNLQSPVRMNHKCDSSVCDVIACGCENSQVMVPPTPVSKTQLNVKLSRRSPNSDLSSSSSRLGSTCQVNCKRNLLEFHLSSITASGKQLAQTENCGTKSARESRLDGSDLCDDENQACDWSRDLFSDSV</sequence>
<dbReference type="Proteomes" id="UP000693946">
    <property type="component" value="Linkage Group LG7"/>
</dbReference>
<feature type="compositionally biased region" description="Basic and acidic residues" evidence="1">
    <location>
        <begin position="289"/>
        <end position="310"/>
    </location>
</feature>